<dbReference type="InterPro" id="IPR016135">
    <property type="entry name" value="UBQ-conjugating_enzyme/RWD"/>
</dbReference>
<feature type="domain" description="UBC core" evidence="1">
    <location>
        <begin position="22"/>
        <end position="172"/>
    </location>
</feature>
<evidence type="ECO:0000313" key="2">
    <source>
        <dbReference type="EMBL" id="CAD9650963.1"/>
    </source>
</evidence>
<dbReference type="PROSITE" id="PS50127">
    <property type="entry name" value="UBC_2"/>
    <property type="match status" value="1"/>
</dbReference>
<dbReference type="Gene3D" id="3.10.110.10">
    <property type="entry name" value="Ubiquitin Conjugating Enzyme"/>
    <property type="match status" value="1"/>
</dbReference>
<dbReference type="InterPro" id="IPR050113">
    <property type="entry name" value="Ub_conjugating_enzyme"/>
</dbReference>
<protein>
    <recommendedName>
        <fullName evidence="1">UBC core domain-containing protein</fullName>
    </recommendedName>
</protein>
<proteinExistence type="predicted"/>
<dbReference type="CDD" id="cd23794">
    <property type="entry name" value="UBCc_UBE2F_UBE2M"/>
    <property type="match status" value="1"/>
</dbReference>
<organism evidence="2">
    <name type="scientific">Norrisiella sphaerica</name>
    <dbReference type="NCBI Taxonomy" id="552664"/>
    <lineage>
        <taxon>Eukaryota</taxon>
        <taxon>Sar</taxon>
        <taxon>Rhizaria</taxon>
        <taxon>Cercozoa</taxon>
        <taxon>Chlorarachniophyceae</taxon>
        <taxon>Norrisiella</taxon>
    </lineage>
</organism>
<accession>A0A7S2QST3</accession>
<sequence>MALFRRLRQVQHEKKADRRLSRAELRLEKDVEELTFNRAKVDGLSCSIEFRSTSNLKFSCIIKPTSGPYGGGEFVFAIIIPEEYPFWPPEVNCETRIFHPNMCLRTGKVGLPILNNLWKPVYTVNKVILEIQKLFLQPNLESAMNLECARLVRTDIRTFRETVQRTMKGGYYFGEKWECIVAGDGTPIAGRKKKRSREVSVHKNDKRSKREKFSLDTTMKASFEDSKCANFRSKNKTIQGKKRSKQYSFEEKLISELEEKLQPSKRRACVSIDTDYYDAKTPRCTMDLPPSKMDCLVFPEEELK</sequence>
<dbReference type="PANTHER" id="PTHR24067">
    <property type="entry name" value="UBIQUITIN-CONJUGATING ENZYME E2"/>
    <property type="match status" value="1"/>
</dbReference>
<gene>
    <name evidence="2" type="ORF">NSPH01132_LOCUS854</name>
</gene>
<dbReference type="Pfam" id="PF00179">
    <property type="entry name" value="UQ_con"/>
    <property type="match status" value="1"/>
</dbReference>
<dbReference type="EMBL" id="HBHC01001468">
    <property type="protein sequence ID" value="CAD9650963.1"/>
    <property type="molecule type" value="Transcribed_RNA"/>
</dbReference>
<evidence type="ECO:0000259" key="1">
    <source>
        <dbReference type="PROSITE" id="PS50127"/>
    </source>
</evidence>
<dbReference type="SMART" id="SM00212">
    <property type="entry name" value="UBCc"/>
    <property type="match status" value="1"/>
</dbReference>
<dbReference type="InterPro" id="IPR000608">
    <property type="entry name" value="UBC"/>
</dbReference>
<dbReference type="SUPFAM" id="SSF54495">
    <property type="entry name" value="UBC-like"/>
    <property type="match status" value="1"/>
</dbReference>
<reference evidence="2" key="1">
    <citation type="submission" date="2021-01" db="EMBL/GenBank/DDBJ databases">
        <authorList>
            <person name="Corre E."/>
            <person name="Pelletier E."/>
            <person name="Niang G."/>
            <person name="Scheremetjew M."/>
            <person name="Finn R."/>
            <person name="Kale V."/>
            <person name="Holt S."/>
            <person name="Cochrane G."/>
            <person name="Meng A."/>
            <person name="Brown T."/>
            <person name="Cohen L."/>
        </authorList>
    </citation>
    <scope>NUCLEOTIDE SEQUENCE</scope>
    <source>
        <strain evidence="2">BC52</strain>
    </source>
</reference>
<name>A0A7S2QST3_9EUKA</name>
<dbReference type="AlphaFoldDB" id="A0A7S2QST3"/>